<dbReference type="InterPro" id="IPR058840">
    <property type="entry name" value="AAA_SelU"/>
</dbReference>
<dbReference type="SUPFAM" id="SSF52540">
    <property type="entry name" value="P-loop containing nucleoside triphosphate hydrolases"/>
    <property type="match status" value="1"/>
</dbReference>
<dbReference type="Proteomes" id="UP000216024">
    <property type="component" value="Unassembled WGS sequence"/>
</dbReference>
<dbReference type="SUPFAM" id="SSF52821">
    <property type="entry name" value="Rhodanese/Cell cycle control phosphatase"/>
    <property type="match status" value="1"/>
</dbReference>
<dbReference type="InterPro" id="IPR027417">
    <property type="entry name" value="P-loop_NTPase"/>
</dbReference>
<dbReference type="Pfam" id="PF00581">
    <property type="entry name" value="Rhodanese"/>
    <property type="match status" value="1"/>
</dbReference>
<comment type="caution">
    <text evidence="3">The sequence shown here is derived from an EMBL/GenBank/DDBJ whole genome shotgun (WGS) entry which is preliminary data.</text>
</comment>
<evidence type="ECO:0000256" key="1">
    <source>
        <dbReference type="ARBA" id="ARBA00023266"/>
    </source>
</evidence>
<dbReference type="AlphaFoldDB" id="A0A267MR49"/>
<gene>
    <name evidence="3" type="ORF">CCE28_01935</name>
</gene>
<evidence type="ECO:0000313" key="4">
    <source>
        <dbReference type="Proteomes" id="UP000216024"/>
    </source>
</evidence>
<dbReference type="GO" id="GO:0043828">
    <property type="term" value="F:tRNA 2-selenouridine synthase activity"/>
    <property type="evidence" value="ECO:0007669"/>
    <property type="project" value="InterPro"/>
</dbReference>
<protein>
    <submittedName>
        <fullName evidence="3">tRNA 2-selenouridine(34) synthase MnmH</fullName>
    </submittedName>
</protein>
<dbReference type="NCBIfam" id="TIGR03167">
    <property type="entry name" value="tRNA_sel_U_synt"/>
    <property type="match status" value="1"/>
</dbReference>
<reference evidence="3 4" key="1">
    <citation type="submission" date="2017-06" db="EMBL/GenBank/DDBJ databases">
        <title>Draft genome sequence of anaerobic fermentative bacterium Anaeromicrobium sediminis DY2726D isolated from West Pacific Ocean sediments.</title>
        <authorList>
            <person name="Zeng X."/>
        </authorList>
    </citation>
    <scope>NUCLEOTIDE SEQUENCE [LARGE SCALE GENOMIC DNA]</scope>
    <source>
        <strain evidence="3 4">DY2726D</strain>
    </source>
</reference>
<dbReference type="NCBIfam" id="NF008752">
    <property type="entry name" value="PRK11784.1-4"/>
    <property type="match status" value="1"/>
</dbReference>
<feature type="domain" description="Rhodanese" evidence="2">
    <location>
        <begin position="12"/>
        <end position="131"/>
    </location>
</feature>
<evidence type="ECO:0000313" key="3">
    <source>
        <dbReference type="EMBL" id="PAB61210.1"/>
    </source>
</evidence>
<dbReference type="NCBIfam" id="NF008750">
    <property type="entry name" value="PRK11784.1-2"/>
    <property type="match status" value="1"/>
</dbReference>
<dbReference type="EMBL" id="NIBG01000001">
    <property type="protein sequence ID" value="PAB61210.1"/>
    <property type="molecule type" value="Genomic_DNA"/>
</dbReference>
<dbReference type="GO" id="GO:0002098">
    <property type="term" value="P:tRNA wobble uridine modification"/>
    <property type="evidence" value="ECO:0007669"/>
    <property type="project" value="InterPro"/>
</dbReference>
<proteinExistence type="predicted"/>
<dbReference type="PANTHER" id="PTHR30401:SF0">
    <property type="entry name" value="TRNA 2-SELENOURIDINE SYNTHASE"/>
    <property type="match status" value="1"/>
</dbReference>
<dbReference type="InterPro" id="IPR036873">
    <property type="entry name" value="Rhodanese-like_dom_sf"/>
</dbReference>
<dbReference type="InterPro" id="IPR001763">
    <property type="entry name" value="Rhodanese-like_dom"/>
</dbReference>
<dbReference type="Gene3D" id="3.40.250.10">
    <property type="entry name" value="Rhodanese-like domain"/>
    <property type="match status" value="1"/>
</dbReference>
<keyword evidence="4" id="KW-1185">Reference proteome</keyword>
<name>A0A267MR49_9FIRM</name>
<evidence type="ECO:0000259" key="2">
    <source>
        <dbReference type="PROSITE" id="PS50206"/>
    </source>
</evidence>
<dbReference type="Pfam" id="PF26341">
    <property type="entry name" value="AAA_SelU"/>
    <property type="match status" value="1"/>
</dbReference>
<dbReference type="InterPro" id="IPR017582">
    <property type="entry name" value="SelU"/>
</dbReference>
<dbReference type="OrthoDB" id="9808735at2"/>
<dbReference type="SMART" id="SM00450">
    <property type="entry name" value="RHOD"/>
    <property type="match status" value="1"/>
</dbReference>
<sequence>MVKTINIKDVLEMKDILLIDVRSPIEYEDGTIPNAINIPILDNEERAIVGTIYKKECTEKAMSMGVEYASKKLVSIYENIKDYSKKYEKIIFFCYRGGMRSKSVCSFVQMMGIKNVLQLTGGYKNYRNYVVNFLEKKIYDYNFIMIHGLTGVGKTHILEELHERGKSVLDLEKLANNSGSVFGNIMYNEKLPTQKNFDAGIFHTLRVLNDKNVYVESESKRIGNVIILNNIFEKIISDKHILVGTNMENRIANIKKDYINGIEDNEQKLKNAIEHLRKRLGNNKVNMLIEKLDEKEYDYVIEYLIKNYYDPLYKYSIDKFREYDCEINYLSMDKAVDEIIKFVEDVTSEGRN</sequence>
<dbReference type="PANTHER" id="PTHR30401">
    <property type="entry name" value="TRNA 2-SELENOURIDINE SYNTHASE"/>
    <property type="match status" value="1"/>
</dbReference>
<dbReference type="PROSITE" id="PS50206">
    <property type="entry name" value="RHODANESE_3"/>
    <property type="match status" value="1"/>
</dbReference>
<organism evidence="3 4">
    <name type="scientific">Anaeromicrobium sediminis</name>
    <dbReference type="NCBI Taxonomy" id="1478221"/>
    <lineage>
        <taxon>Bacteria</taxon>
        <taxon>Bacillati</taxon>
        <taxon>Bacillota</taxon>
        <taxon>Clostridia</taxon>
        <taxon>Peptostreptococcales</taxon>
        <taxon>Thermotaleaceae</taxon>
        <taxon>Anaeromicrobium</taxon>
    </lineage>
</organism>
<accession>A0A267MR49</accession>
<keyword evidence="1" id="KW-0711">Selenium</keyword>
<dbReference type="RefSeq" id="WP_095130399.1">
    <property type="nucleotide sequence ID" value="NZ_NIBG01000001.1"/>
</dbReference>